<dbReference type="Proteomes" id="UP001200145">
    <property type="component" value="Unassembled WGS sequence"/>
</dbReference>
<dbReference type="RefSeq" id="WP_234868768.1">
    <property type="nucleotide sequence ID" value="NZ_JAKEVY010000012.1"/>
</dbReference>
<name>A0ABS9BP12_9BACT</name>
<organism evidence="1 2">
    <name type="scientific">Flavihumibacter fluminis</name>
    <dbReference type="NCBI Taxonomy" id="2909236"/>
    <lineage>
        <taxon>Bacteria</taxon>
        <taxon>Pseudomonadati</taxon>
        <taxon>Bacteroidota</taxon>
        <taxon>Chitinophagia</taxon>
        <taxon>Chitinophagales</taxon>
        <taxon>Chitinophagaceae</taxon>
        <taxon>Flavihumibacter</taxon>
    </lineage>
</organism>
<dbReference type="EMBL" id="JAKEVY010000012">
    <property type="protein sequence ID" value="MCF1717070.1"/>
    <property type="molecule type" value="Genomic_DNA"/>
</dbReference>
<dbReference type="NCBIfam" id="NF033819">
    <property type="entry name" value="IS66_TnpB"/>
    <property type="match status" value="1"/>
</dbReference>
<dbReference type="PANTHER" id="PTHR36455:SF1">
    <property type="entry name" value="BLR8292 PROTEIN"/>
    <property type="match status" value="1"/>
</dbReference>
<gene>
    <name evidence="1" type="primary">tnpB</name>
    <name evidence="1" type="ORF">L0U88_20680</name>
</gene>
<evidence type="ECO:0000313" key="2">
    <source>
        <dbReference type="Proteomes" id="UP001200145"/>
    </source>
</evidence>
<protein>
    <submittedName>
        <fullName evidence="1">IS66 family insertion sequence element accessory protein TnpB</fullName>
    </submittedName>
</protein>
<reference evidence="1 2" key="1">
    <citation type="submission" date="2022-01" db="EMBL/GenBank/DDBJ databases">
        <title>Flavihumibacter sp. nov., isolated from sediment of a river.</title>
        <authorList>
            <person name="Liu H."/>
        </authorList>
    </citation>
    <scope>NUCLEOTIDE SEQUENCE [LARGE SCALE GENOMIC DNA]</scope>
    <source>
        <strain evidence="1 2">RY-1</strain>
    </source>
</reference>
<sequence length="116" mass="13289">MLSLPDNRRYFLYQGIADMRKSFDGLGGLVKQQMQLPLLSGDVFIFINKRRTQLKLLSWDTDGFCVYHKRLEKGTFELPSATGKTTVILSALQLRLLLAGIQLTSIRQRPRFRISA</sequence>
<keyword evidence="2" id="KW-1185">Reference proteome</keyword>
<proteinExistence type="predicted"/>
<accession>A0ABS9BP12</accession>
<evidence type="ECO:0000313" key="1">
    <source>
        <dbReference type="EMBL" id="MCF1717070.1"/>
    </source>
</evidence>
<comment type="caution">
    <text evidence="1">The sequence shown here is derived from an EMBL/GenBank/DDBJ whole genome shotgun (WGS) entry which is preliminary data.</text>
</comment>
<dbReference type="PANTHER" id="PTHR36455">
    <property type="match status" value="1"/>
</dbReference>
<dbReference type="InterPro" id="IPR008878">
    <property type="entry name" value="Transposase_IS66_Orf2"/>
</dbReference>
<dbReference type="Pfam" id="PF05717">
    <property type="entry name" value="TnpB_IS66"/>
    <property type="match status" value="1"/>
</dbReference>